<dbReference type="InterPro" id="IPR008386">
    <property type="entry name" value="ATP_synth_F0_esu_mt"/>
</dbReference>
<evidence type="ECO:0000256" key="11">
    <source>
        <dbReference type="ARBA" id="ARBA00023310"/>
    </source>
</evidence>
<sequence length="123" mass="13860">MFLSCKYAALAFPICAFTSASDPPCSSMMLPRYVKMEDSVYVTKLPAPREVSPLIRTARWGLLAAGIVYGALRLKYLTRREKKISERDRAIIEKRLEEYNELCALQAQKSLEELSKATGVPLD</sequence>
<comment type="subunit">
    <text evidence="15">F-type ATPases have 2 components, CF(1) - the catalytic core - and CF(0) - the membrane proton channel. CF(1) and CF(0) have multiple subunits.</text>
</comment>
<dbReference type="GO" id="GO:0045259">
    <property type="term" value="C:proton-transporting ATP synthase complex"/>
    <property type="evidence" value="ECO:0007669"/>
    <property type="project" value="UniProtKB-UniRule"/>
</dbReference>
<comment type="caution">
    <text evidence="16">The sequence shown here is derived from an EMBL/GenBank/DDBJ whole genome shotgun (WGS) entry which is preliminary data.</text>
</comment>
<comment type="similarity">
    <text evidence="2 15">Belongs to the ATPase e subunit family.</text>
</comment>
<gene>
    <name evidence="16" type="ORF">MS3_00007348</name>
</gene>
<reference evidence="16" key="2">
    <citation type="journal article" date="2019" name="Gigascience">
        <title>High-quality Schistosoma haematobium genome achieved by single-molecule and long-range sequencing.</title>
        <authorList>
            <person name="Stroehlein A.J."/>
            <person name="Korhonen P.K."/>
            <person name="Chong T.M."/>
            <person name="Lim Y.L."/>
            <person name="Chan K.G."/>
            <person name="Webster B."/>
            <person name="Rollinson D."/>
            <person name="Brindley P.J."/>
            <person name="Gasser R.B."/>
            <person name="Young N.D."/>
        </authorList>
    </citation>
    <scope>NUCLEOTIDE SEQUENCE</scope>
</reference>
<keyword evidence="3 15" id="KW-0813">Transport</keyword>
<evidence type="ECO:0000256" key="14">
    <source>
        <dbReference type="ARBA" id="ARBA00074682"/>
    </source>
</evidence>
<evidence type="ECO:0000256" key="10">
    <source>
        <dbReference type="ARBA" id="ARBA00023136"/>
    </source>
</evidence>
<dbReference type="CTD" id="24588809"/>
<dbReference type="GO" id="GO:0015078">
    <property type="term" value="F:proton transmembrane transporter activity"/>
    <property type="evidence" value="ECO:0007669"/>
    <property type="project" value="InterPro"/>
</dbReference>
<keyword evidence="8 15" id="KW-0406">Ion transport</keyword>
<evidence type="ECO:0000256" key="15">
    <source>
        <dbReference type="RuleBase" id="RU367005"/>
    </source>
</evidence>
<dbReference type="Pfam" id="PF05680">
    <property type="entry name" value="ATP-synt_E"/>
    <property type="match status" value="1"/>
</dbReference>
<dbReference type="RefSeq" id="XP_035589257.1">
    <property type="nucleotide sequence ID" value="XM_035730090.2"/>
</dbReference>
<evidence type="ECO:0000256" key="13">
    <source>
        <dbReference type="ARBA" id="ARBA00064647"/>
    </source>
</evidence>
<comment type="function">
    <text evidence="12 15">Subunit e, of the mitochondrial membrane ATP synthase complex (F(1)F(0) ATP synthase or Complex V) that produces ATP from ADP in the presence of a proton gradient across the membrane which is generated by electron transport complexes of the respiratory chain. ATP synthase complex consist of a soluble F(1) head domain - the catalytic core - and a membrane F(1) domain - the membrane proton channel. These two domains are linked by a central stalk rotating inside the F(1) region and a stationary peripheral stalk. During catalysis, ATP synthesis in the catalytic domain of F(1) is coupled via a rotary mechanism of the central stalk subunits to proton translocation. In vivo, can only synthesize ATP although its ATP hydrolase activity can be activated artificially in vitro. Part of the complex F(0) domain.</text>
</comment>
<proteinExistence type="inferred from homology"/>
<keyword evidence="6 15" id="KW-0999">Mitochondrion inner membrane</keyword>
<evidence type="ECO:0000256" key="3">
    <source>
        <dbReference type="ARBA" id="ARBA00022448"/>
    </source>
</evidence>
<accession>A0A6A5DMX8</accession>
<dbReference type="AlphaFoldDB" id="A0A6A5DMX8"/>
<name>A0A6A5DMX8_SCHHA</name>
<keyword evidence="17" id="KW-1185">Reference proteome</keyword>
<evidence type="ECO:0000313" key="17">
    <source>
        <dbReference type="Proteomes" id="UP000471633"/>
    </source>
</evidence>
<dbReference type="KEGG" id="shx:MS3_00007348"/>
<evidence type="ECO:0000256" key="2">
    <source>
        <dbReference type="ARBA" id="ARBA00007333"/>
    </source>
</evidence>
<evidence type="ECO:0000256" key="4">
    <source>
        <dbReference type="ARBA" id="ARBA00022547"/>
    </source>
</evidence>
<dbReference type="EMBL" id="AMPZ03000005">
    <property type="protein sequence ID" value="KAH9582671.1"/>
    <property type="molecule type" value="Genomic_DNA"/>
</dbReference>
<dbReference type="PANTHER" id="PTHR12427:SF1">
    <property type="entry name" value="ATP SYNTHASE SUBUNIT E, MITOCHONDRIAL"/>
    <property type="match status" value="1"/>
</dbReference>
<keyword evidence="4 15" id="KW-0138">CF(0)</keyword>
<keyword evidence="7" id="KW-0007">Acetylation</keyword>
<keyword evidence="11 15" id="KW-0066">ATP synthesis</keyword>
<evidence type="ECO:0000256" key="5">
    <source>
        <dbReference type="ARBA" id="ARBA00022781"/>
    </source>
</evidence>
<keyword evidence="10" id="KW-0472">Membrane</keyword>
<keyword evidence="9 15" id="KW-0496">Mitochondrion</keyword>
<dbReference type="GO" id="GO:0015986">
    <property type="term" value="P:proton motive force-driven ATP synthesis"/>
    <property type="evidence" value="ECO:0007669"/>
    <property type="project" value="InterPro"/>
</dbReference>
<evidence type="ECO:0000256" key="9">
    <source>
        <dbReference type="ARBA" id="ARBA00023128"/>
    </source>
</evidence>
<dbReference type="GO" id="GO:0005743">
    <property type="term" value="C:mitochondrial inner membrane"/>
    <property type="evidence" value="ECO:0007669"/>
    <property type="project" value="UniProtKB-SubCell"/>
</dbReference>
<comment type="subcellular location">
    <subcellularLocation>
        <location evidence="1 15">Mitochondrion inner membrane</location>
    </subcellularLocation>
</comment>
<keyword evidence="5 15" id="KW-0375">Hydrogen ion transport</keyword>
<evidence type="ECO:0000256" key="1">
    <source>
        <dbReference type="ARBA" id="ARBA00004273"/>
    </source>
</evidence>
<comment type="subunit">
    <text evidence="13">Component of the ATP synthase complex composed at least of ATP5F1A/subunit alpha, ATP5F1B/subunit beta, ATP5MC1/subunit c (homooctomer), MT-ATP6/subunit a, MT-ATP8/subunit 8, ATP5ME/subunit e, ATP5MF/subunit f, ATP5MG/subunit g, ATP5MK/subunit k, ATP5MJ/subunit j, ATP5F1C/subunit gamma, ATP5F1D/subunit delta, ATP5F1E/subunit epsilon, ATP5PF/subunit F6, ATP5PB/subunit b, ATP5PD/subunit d, ATP5PO/subunit OSCP. ATP synthase complex consists of a soluble F(1) head domain (subunits alpha(3) and beta(3)) - the catalytic core - and a membrane F(0) domain - the membrane proton channel (subunits c, a, 8, e, f, g, k and j). These two domains are linked by a central stalk (subunits gamma, delta, and epsilon) rotating inside the F1 region and a stationary peripheral stalk (subunits F6, b, d, and OSCP).</text>
</comment>
<dbReference type="PANTHER" id="PTHR12427">
    <property type="entry name" value="ATP SYNTHASE E CHAIN, MITOCHONDRIAL"/>
    <property type="match status" value="1"/>
</dbReference>
<organism evidence="16 17">
    <name type="scientific">Schistosoma haematobium</name>
    <name type="common">Blood fluke</name>
    <dbReference type="NCBI Taxonomy" id="6185"/>
    <lineage>
        <taxon>Eukaryota</taxon>
        <taxon>Metazoa</taxon>
        <taxon>Spiralia</taxon>
        <taxon>Lophotrochozoa</taxon>
        <taxon>Platyhelminthes</taxon>
        <taxon>Trematoda</taxon>
        <taxon>Digenea</taxon>
        <taxon>Strigeidida</taxon>
        <taxon>Schistosomatoidea</taxon>
        <taxon>Schistosomatidae</taxon>
        <taxon>Schistosoma</taxon>
    </lineage>
</organism>
<evidence type="ECO:0000256" key="8">
    <source>
        <dbReference type="ARBA" id="ARBA00023065"/>
    </source>
</evidence>
<dbReference type="Proteomes" id="UP000471633">
    <property type="component" value="Unassembled WGS sequence"/>
</dbReference>
<reference evidence="16" key="3">
    <citation type="submission" date="2021-06" db="EMBL/GenBank/DDBJ databases">
        <title>Chromosome-level genome assembly for S. haematobium.</title>
        <authorList>
            <person name="Stroehlein A.J."/>
        </authorList>
    </citation>
    <scope>NUCLEOTIDE SEQUENCE</scope>
</reference>
<reference evidence="16" key="4">
    <citation type="journal article" date="2022" name="PLoS Pathog.">
        <title>Chromosome-level genome of Schistosoma haematobium underpins genome-wide explorations of molecular variation.</title>
        <authorList>
            <person name="Stroehlein A.J."/>
            <person name="Korhonen P.K."/>
            <person name="Lee V.V."/>
            <person name="Ralph S.A."/>
            <person name="Mentink-Kane M."/>
            <person name="You H."/>
            <person name="McManus D.P."/>
            <person name="Tchuente L.T."/>
            <person name="Stothard J.R."/>
            <person name="Kaur P."/>
            <person name="Dudchenko O."/>
            <person name="Aiden E.L."/>
            <person name="Yang B."/>
            <person name="Yang H."/>
            <person name="Emery A.M."/>
            <person name="Webster B.L."/>
            <person name="Brindley P.J."/>
            <person name="Rollinson D."/>
            <person name="Chang B.C.H."/>
            <person name="Gasser R.B."/>
            <person name="Young N.D."/>
        </authorList>
    </citation>
    <scope>NUCLEOTIDE SEQUENCE</scope>
</reference>
<evidence type="ECO:0000256" key="6">
    <source>
        <dbReference type="ARBA" id="ARBA00022792"/>
    </source>
</evidence>
<evidence type="ECO:0000313" key="16">
    <source>
        <dbReference type="EMBL" id="KAH9582671.1"/>
    </source>
</evidence>
<evidence type="ECO:0000256" key="7">
    <source>
        <dbReference type="ARBA" id="ARBA00022990"/>
    </source>
</evidence>
<evidence type="ECO:0000256" key="12">
    <source>
        <dbReference type="ARBA" id="ARBA00057306"/>
    </source>
</evidence>
<reference evidence="16" key="1">
    <citation type="journal article" date="2012" name="Nat. Genet.">
        <title>Whole-genome sequence of Schistosoma haematobium.</title>
        <authorList>
            <person name="Young N.D."/>
            <person name="Jex A.R."/>
            <person name="Li B."/>
            <person name="Liu S."/>
            <person name="Yang L."/>
            <person name="Xiong Z."/>
            <person name="Li Y."/>
            <person name="Cantacessi C."/>
            <person name="Hall R.S."/>
            <person name="Xu X."/>
            <person name="Chen F."/>
            <person name="Wu X."/>
            <person name="Zerlotini A."/>
            <person name="Oliveira G."/>
            <person name="Hofmann A."/>
            <person name="Zhang G."/>
            <person name="Fang X."/>
            <person name="Kang Y."/>
            <person name="Campbell B.E."/>
            <person name="Loukas A."/>
            <person name="Ranganathan S."/>
            <person name="Rollinson D."/>
            <person name="Rinaldi G."/>
            <person name="Brindley P.J."/>
            <person name="Yang H."/>
            <person name="Wang J."/>
            <person name="Wang J."/>
            <person name="Gasser R.B."/>
        </authorList>
    </citation>
    <scope>NUCLEOTIDE SEQUENCE</scope>
</reference>
<dbReference type="GeneID" id="24588809"/>
<protein>
    <recommendedName>
        <fullName evidence="14 15">ATP synthase F(0) complex subunit e, mitochondrial</fullName>
    </recommendedName>
</protein>